<dbReference type="Proteomes" id="UP000287519">
    <property type="component" value="Unassembled WGS sequence"/>
</dbReference>
<name>A0A402CGK4_RHOWR</name>
<reference evidence="2 3" key="1">
    <citation type="submission" date="2018-11" db="EMBL/GenBank/DDBJ databases">
        <title>Microbial catabolism of amino acid.</title>
        <authorList>
            <person name="Hibi M."/>
            <person name="Ogawa J."/>
        </authorList>
    </citation>
    <scope>NUCLEOTIDE SEQUENCE [LARGE SCALE GENOMIC DNA]</scope>
    <source>
        <strain evidence="2 3">C31-06</strain>
    </source>
</reference>
<organism evidence="2 3">
    <name type="scientific">Rhodococcus wratislaviensis</name>
    <name type="common">Tsukamurella wratislaviensis</name>
    <dbReference type="NCBI Taxonomy" id="44752"/>
    <lineage>
        <taxon>Bacteria</taxon>
        <taxon>Bacillati</taxon>
        <taxon>Actinomycetota</taxon>
        <taxon>Actinomycetes</taxon>
        <taxon>Mycobacteriales</taxon>
        <taxon>Nocardiaceae</taxon>
        <taxon>Rhodococcus</taxon>
    </lineage>
</organism>
<keyword evidence="3" id="KW-1185">Reference proteome</keyword>
<accession>A0A402CGK4</accession>
<dbReference type="AlphaFoldDB" id="A0A402CGK4"/>
<gene>
    <name evidence="2" type="ORF">Rhow_006862</name>
</gene>
<sequence length="49" mass="5100">MHTFDTGTIPGPRHQGPTLTSGRVPAHPDRKDQGTSRCTGDAATGTIVV</sequence>
<evidence type="ECO:0000313" key="2">
    <source>
        <dbReference type="EMBL" id="GCE42733.1"/>
    </source>
</evidence>
<protein>
    <submittedName>
        <fullName evidence="2">Uncharacterized protein</fullName>
    </submittedName>
</protein>
<dbReference type="EMBL" id="BHYM01000061">
    <property type="protein sequence ID" value="GCE42733.1"/>
    <property type="molecule type" value="Genomic_DNA"/>
</dbReference>
<evidence type="ECO:0000313" key="3">
    <source>
        <dbReference type="Proteomes" id="UP000287519"/>
    </source>
</evidence>
<evidence type="ECO:0000256" key="1">
    <source>
        <dbReference type="SAM" id="MobiDB-lite"/>
    </source>
</evidence>
<comment type="caution">
    <text evidence="2">The sequence shown here is derived from an EMBL/GenBank/DDBJ whole genome shotgun (WGS) entry which is preliminary data.</text>
</comment>
<proteinExistence type="predicted"/>
<feature type="region of interest" description="Disordered" evidence="1">
    <location>
        <begin position="1"/>
        <end position="49"/>
    </location>
</feature>